<evidence type="ECO:0000256" key="6">
    <source>
        <dbReference type="ARBA" id="ARBA00022989"/>
    </source>
</evidence>
<name>A0A0L0D9W4_THETB</name>
<feature type="transmembrane region" description="Helical" evidence="10">
    <location>
        <begin position="504"/>
        <end position="524"/>
    </location>
</feature>
<dbReference type="AlphaFoldDB" id="A0A0L0D9W4"/>
<dbReference type="RefSeq" id="XP_013758227.1">
    <property type="nucleotide sequence ID" value="XM_013902773.1"/>
</dbReference>
<comment type="subcellular location">
    <subcellularLocation>
        <location evidence="1">Endoplasmic reticulum membrane</location>
        <topology evidence="1">Multi-pass membrane protein</topology>
    </subcellularLocation>
</comment>
<dbReference type="PANTHER" id="PTHR10408:SF8">
    <property type="entry name" value="O-ACYLTRANSFERASE"/>
    <property type="match status" value="1"/>
</dbReference>
<organism evidence="11 12">
    <name type="scientific">Thecamonas trahens ATCC 50062</name>
    <dbReference type="NCBI Taxonomy" id="461836"/>
    <lineage>
        <taxon>Eukaryota</taxon>
        <taxon>Apusozoa</taxon>
        <taxon>Apusomonadida</taxon>
        <taxon>Apusomonadidae</taxon>
        <taxon>Thecamonas</taxon>
    </lineage>
</organism>
<proteinExistence type="inferred from homology"/>
<keyword evidence="6 10" id="KW-1133">Transmembrane helix</keyword>
<dbReference type="GO" id="GO:0005789">
    <property type="term" value="C:endoplasmic reticulum membrane"/>
    <property type="evidence" value="ECO:0007669"/>
    <property type="project" value="UniProtKB-SubCell"/>
</dbReference>
<evidence type="ECO:0000256" key="5">
    <source>
        <dbReference type="ARBA" id="ARBA00022824"/>
    </source>
</evidence>
<feature type="transmembrane region" description="Helical" evidence="10">
    <location>
        <begin position="175"/>
        <end position="206"/>
    </location>
</feature>
<feature type="region of interest" description="Disordered" evidence="9">
    <location>
        <begin position="820"/>
        <end position="842"/>
    </location>
</feature>
<evidence type="ECO:0008006" key="13">
    <source>
        <dbReference type="Google" id="ProtNLM"/>
    </source>
</evidence>
<evidence type="ECO:0000256" key="4">
    <source>
        <dbReference type="ARBA" id="ARBA00022692"/>
    </source>
</evidence>
<evidence type="ECO:0000256" key="9">
    <source>
        <dbReference type="SAM" id="MobiDB-lite"/>
    </source>
</evidence>
<reference evidence="11 12" key="1">
    <citation type="submission" date="2010-05" db="EMBL/GenBank/DDBJ databases">
        <title>The Genome Sequence of Thecamonas trahens ATCC 50062.</title>
        <authorList>
            <consortium name="The Broad Institute Genome Sequencing Platform"/>
            <person name="Russ C."/>
            <person name="Cuomo C."/>
            <person name="Shea T."/>
            <person name="Young S.K."/>
            <person name="Zeng Q."/>
            <person name="Koehrsen M."/>
            <person name="Haas B."/>
            <person name="Borodovsky M."/>
            <person name="Guigo R."/>
            <person name="Alvarado L."/>
            <person name="Berlin A."/>
            <person name="Bochicchio J."/>
            <person name="Borenstein D."/>
            <person name="Chapman S."/>
            <person name="Chen Z."/>
            <person name="Freedman E."/>
            <person name="Gellesch M."/>
            <person name="Goldberg J."/>
            <person name="Griggs A."/>
            <person name="Gujja S."/>
            <person name="Heilman E."/>
            <person name="Heiman D."/>
            <person name="Hepburn T."/>
            <person name="Howarth C."/>
            <person name="Jen D."/>
            <person name="Larson L."/>
            <person name="Mehta T."/>
            <person name="Park D."/>
            <person name="Pearson M."/>
            <person name="Roberts A."/>
            <person name="Saif S."/>
            <person name="Shenoy N."/>
            <person name="Sisk P."/>
            <person name="Stolte C."/>
            <person name="Sykes S."/>
            <person name="Thomson T."/>
            <person name="Walk T."/>
            <person name="White J."/>
            <person name="Yandava C."/>
            <person name="Burger G."/>
            <person name="Gray M.W."/>
            <person name="Holland P.W.H."/>
            <person name="King N."/>
            <person name="Lang F.B.F."/>
            <person name="Roger A.J."/>
            <person name="Ruiz-Trillo I."/>
            <person name="Lander E."/>
            <person name="Nusbaum C."/>
        </authorList>
    </citation>
    <scope>NUCLEOTIDE SEQUENCE [LARGE SCALE GENOMIC DNA]</scope>
    <source>
        <strain evidence="11 12">ATCC 50062</strain>
    </source>
</reference>
<keyword evidence="12" id="KW-1185">Reference proteome</keyword>
<dbReference type="EMBL" id="GL349453">
    <property type="protein sequence ID" value="KNC49129.1"/>
    <property type="molecule type" value="Genomic_DNA"/>
</dbReference>
<dbReference type="GeneID" id="25569763"/>
<dbReference type="STRING" id="461836.A0A0L0D9W4"/>
<dbReference type="Pfam" id="PF03062">
    <property type="entry name" value="MBOAT"/>
    <property type="match status" value="1"/>
</dbReference>
<sequence>MESPSVAATLSQEVLAAVSAAESEATVRAEAAVATAQAAVREEALALINGAREEMDSRFARLIKRVDELMEGAGQQTTKSLRRALRGGKAELGSGVDGPRKGESRSKGGRGRTGGSDGGFKWVFTPCKSKLTQMLAIRDYATIHNLFVTVIIMAGLNIFIQDFFESGTLFVDLSLIWWCFGQFDTVILMWFVLFGASYAILPIAYVCHCSMSRALRCAAVCAYAVYQLGLYAAAGYAVRRLELPPASGLAFMLEQTRISMKIHSYLRESYPADSDDYPHSTVAAGTLLAAEPVAFDGWTLGNEVEAYTYFMFAPTFLYRRSYPRTYRTRYALVLRYIAEIVAVVYCAYIVFRYVGPQFEKAANAPFAYKPFVLSVFSSMMPAMLLYIMAFWGLLHAWLNAWAEITRFADRRFYSDWWNATSWGSFYRRWNSVVHLWVRAYLYSDSMEFLGLGRGAAQLFAFFVSAVLHEYIIAAALGFVYPVLLLMFGGPGVIFITLTANKASYWNLFLWLMLALGNGLLMVLYTREWYAIRSSCVVPLFGPDQWIALASPLAPLRSTCPNDRAYVVQCFRHVRPGHYSPLGAASGCGGALAVTVVVTAAAAGENRELLYAPPTPTEELGHKLEAALLYQNGGKVKLAVETYLAARSQWLELVDAEDELPLVDIYFMCALGSVYESEEQDRVALLQFQDARQLAEELPPGHPVRALTWSFVGGVYTHMGEFRLALETFRKARAIRLITMPEDHVDVALLDNNIAVCLDSMGRSKEALAMFKAARDVFAAQLGPDHPRHYTASRNAVKCHHRIFSDFQPVVPDVAASAVYDPTATKKKRRKKKTEGATNQRRR</sequence>
<dbReference type="InterPro" id="IPR014371">
    <property type="entry name" value="Oat_ACAT_DAG_ARE"/>
</dbReference>
<dbReference type="GO" id="GO:0008374">
    <property type="term" value="F:O-acyltransferase activity"/>
    <property type="evidence" value="ECO:0007669"/>
    <property type="project" value="InterPro"/>
</dbReference>
<feature type="region of interest" description="Disordered" evidence="9">
    <location>
        <begin position="90"/>
        <end position="115"/>
    </location>
</feature>
<evidence type="ECO:0000313" key="11">
    <source>
        <dbReference type="EMBL" id="KNC49129.1"/>
    </source>
</evidence>
<feature type="transmembrane region" description="Helical" evidence="10">
    <location>
        <begin position="371"/>
        <end position="394"/>
    </location>
</feature>
<evidence type="ECO:0000256" key="1">
    <source>
        <dbReference type="ARBA" id="ARBA00004477"/>
    </source>
</evidence>
<dbReference type="SUPFAM" id="SSF48452">
    <property type="entry name" value="TPR-like"/>
    <property type="match status" value="1"/>
</dbReference>
<comment type="similarity">
    <text evidence="2">Belongs to the membrane-bound acyltransferase family. Sterol o-acyltransferase subfamily.</text>
</comment>
<keyword evidence="3" id="KW-0808">Transferase</keyword>
<gene>
    <name evidence="11" type="ORF">AMSG_11848</name>
</gene>
<dbReference type="InterPro" id="IPR004299">
    <property type="entry name" value="MBOAT_fam"/>
</dbReference>
<keyword evidence="7 10" id="KW-0472">Membrane</keyword>
<evidence type="ECO:0000256" key="8">
    <source>
        <dbReference type="ARBA" id="ARBA00023315"/>
    </source>
</evidence>
<dbReference type="GO" id="GO:0008203">
    <property type="term" value="P:cholesterol metabolic process"/>
    <property type="evidence" value="ECO:0007669"/>
    <property type="project" value="TreeGrafter"/>
</dbReference>
<dbReference type="Proteomes" id="UP000054408">
    <property type="component" value="Unassembled WGS sequence"/>
</dbReference>
<accession>A0A0L0D9W4</accession>
<keyword evidence="4 10" id="KW-0812">Transmembrane</keyword>
<dbReference type="eggNOG" id="KOG0380">
    <property type="taxonomic scope" value="Eukaryota"/>
</dbReference>
<keyword evidence="5" id="KW-0256">Endoplasmic reticulum</keyword>
<dbReference type="InterPro" id="IPR011990">
    <property type="entry name" value="TPR-like_helical_dom_sf"/>
</dbReference>
<dbReference type="PANTHER" id="PTHR10408">
    <property type="entry name" value="STEROL O-ACYLTRANSFERASE"/>
    <property type="match status" value="1"/>
</dbReference>
<feature type="transmembrane region" description="Helical" evidence="10">
    <location>
        <begin position="140"/>
        <end position="160"/>
    </location>
</feature>
<keyword evidence="8" id="KW-0012">Acyltransferase</keyword>
<evidence type="ECO:0000256" key="7">
    <source>
        <dbReference type="ARBA" id="ARBA00023136"/>
    </source>
</evidence>
<dbReference type="OrthoDB" id="10039049at2759"/>
<dbReference type="Gene3D" id="1.25.40.10">
    <property type="entry name" value="Tetratricopeptide repeat domain"/>
    <property type="match status" value="1"/>
</dbReference>
<evidence type="ECO:0000256" key="10">
    <source>
        <dbReference type="SAM" id="Phobius"/>
    </source>
</evidence>
<feature type="transmembrane region" description="Helical" evidence="10">
    <location>
        <begin position="330"/>
        <end position="351"/>
    </location>
</feature>
<feature type="transmembrane region" description="Helical" evidence="10">
    <location>
        <begin position="473"/>
        <end position="497"/>
    </location>
</feature>
<evidence type="ECO:0000256" key="3">
    <source>
        <dbReference type="ARBA" id="ARBA00022679"/>
    </source>
</evidence>
<evidence type="ECO:0000313" key="12">
    <source>
        <dbReference type="Proteomes" id="UP000054408"/>
    </source>
</evidence>
<evidence type="ECO:0000256" key="2">
    <source>
        <dbReference type="ARBA" id="ARBA00009010"/>
    </source>
</evidence>
<protein>
    <recommendedName>
        <fullName evidence="13">O-acyltransferase</fullName>
    </recommendedName>
</protein>